<proteinExistence type="predicted"/>
<comment type="caution">
    <text evidence="1">The sequence shown here is derived from an EMBL/GenBank/DDBJ whole genome shotgun (WGS) entry which is preliminary data.</text>
</comment>
<reference evidence="1 2" key="2">
    <citation type="submission" date="2020-07" db="EMBL/GenBank/DDBJ databases">
        <title>Genome assembly of wild tea tree DASZ reveals pedigree and selection history of tea varieties.</title>
        <authorList>
            <person name="Zhang W."/>
        </authorList>
    </citation>
    <scope>NUCLEOTIDE SEQUENCE [LARGE SCALE GENOMIC DNA]</scope>
    <source>
        <strain evidence="2">cv. G240</strain>
        <tissue evidence="1">Leaf</tissue>
    </source>
</reference>
<evidence type="ECO:0000313" key="1">
    <source>
        <dbReference type="EMBL" id="KAF5942849.1"/>
    </source>
</evidence>
<protein>
    <submittedName>
        <fullName evidence="1">Uncharacterized protein</fullName>
    </submittedName>
</protein>
<sequence length="114" mass="13508">MLFSYQMAKGKKQWIKPGFLAKQELIEYKKERNKRIKKNNKKMNALQVNSLMGSTQPNCVNEKGKNIRVEVDDNDYIPSDHHDTDDESFESVEDEVLYARYRLCMISNFCYYVL</sequence>
<accession>A0A7J7GPX3</accession>
<reference evidence="2" key="1">
    <citation type="journal article" date="2020" name="Nat. Commun.">
        <title>Genome assembly of wild tea tree DASZ reveals pedigree and selection history of tea varieties.</title>
        <authorList>
            <person name="Zhang W."/>
            <person name="Zhang Y."/>
            <person name="Qiu H."/>
            <person name="Guo Y."/>
            <person name="Wan H."/>
            <person name="Zhang X."/>
            <person name="Scossa F."/>
            <person name="Alseekh S."/>
            <person name="Zhang Q."/>
            <person name="Wang P."/>
            <person name="Xu L."/>
            <person name="Schmidt M.H."/>
            <person name="Jia X."/>
            <person name="Li D."/>
            <person name="Zhu A."/>
            <person name="Guo F."/>
            <person name="Chen W."/>
            <person name="Ni D."/>
            <person name="Usadel B."/>
            <person name="Fernie A.R."/>
            <person name="Wen W."/>
        </authorList>
    </citation>
    <scope>NUCLEOTIDE SEQUENCE [LARGE SCALE GENOMIC DNA]</scope>
    <source>
        <strain evidence="2">cv. G240</strain>
    </source>
</reference>
<evidence type="ECO:0000313" key="2">
    <source>
        <dbReference type="Proteomes" id="UP000593564"/>
    </source>
</evidence>
<dbReference type="EMBL" id="JACBKZ010000009">
    <property type="protein sequence ID" value="KAF5942849.1"/>
    <property type="molecule type" value="Genomic_DNA"/>
</dbReference>
<dbReference type="AlphaFoldDB" id="A0A7J7GPX3"/>
<gene>
    <name evidence="1" type="ORF">HYC85_020491</name>
</gene>
<name>A0A7J7GPX3_CAMSI</name>
<dbReference type="Proteomes" id="UP000593564">
    <property type="component" value="Unassembled WGS sequence"/>
</dbReference>
<organism evidence="1 2">
    <name type="scientific">Camellia sinensis</name>
    <name type="common">Tea plant</name>
    <name type="synonym">Thea sinensis</name>
    <dbReference type="NCBI Taxonomy" id="4442"/>
    <lineage>
        <taxon>Eukaryota</taxon>
        <taxon>Viridiplantae</taxon>
        <taxon>Streptophyta</taxon>
        <taxon>Embryophyta</taxon>
        <taxon>Tracheophyta</taxon>
        <taxon>Spermatophyta</taxon>
        <taxon>Magnoliopsida</taxon>
        <taxon>eudicotyledons</taxon>
        <taxon>Gunneridae</taxon>
        <taxon>Pentapetalae</taxon>
        <taxon>asterids</taxon>
        <taxon>Ericales</taxon>
        <taxon>Theaceae</taxon>
        <taxon>Camellia</taxon>
    </lineage>
</organism>
<keyword evidence="2" id="KW-1185">Reference proteome</keyword>